<dbReference type="Gene3D" id="2.60.40.10">
    <property type="entry name" value="Immunoglobulins"/>
    <property type="match status" value="1"/>
</dbReference>
<comment type="caution">
    <text evidence="1">The sequence shown here is derived from an EMBL/GenBank/DDBJ whole genome shotgun (WGS) entry which is preliminary data.</text>
</comment>
<organism evidence="1 2">
    <name type="scientific">Phytophthora lilii</name>
    <dbReference type="NCBI Taxonomy" id="2077276"/>
    <lineage>
        <taxon>Eukaryota</taxon>
        <taxon>Sar</taxon>
        <taxon>Stramenopiles</taxon>
        <taxon>Oomycota</taxon>
        <taxon>Peronosporomycetes</taxon>
        <taxon>Peronosporales</taxon>
        <taxon>Peronosporaceae</taxon>
        <taxon>Phytophthora</taxon>
    </lineage>
</organism>
<accession>A0A9W6TD14</accession>
<sequence>MGLPLHAFVTALNHTENALDESFDMLGSVYALYPWSSKLLDDQRRPPLFYALEQRWGLEKLSWLLDKSLPVVLEKDTDGLALITYAITNDCPEQLVIRLAVAAASSCIVDIDELLAGQHYESARRPLTYQWFVQIDGKDDGTPIEGATQPFIFLSPSIQPHNEGIYYCEVVNRRGRVVSTRMTVRVVDDRLPPDPTLSFVVERTQLAAGNHTLRCLKASTGGRVRHLHTDTTVMFQPDFFTCFDRDGINVSDTHGVEIAISRRVNDESRLRLRHGESLVSALVEVMPNSMGSLLRPALLWLPHYLVTDTKYSAVVVEIDKMSRTVLRDVPNALVCGEYVRVPITQLGTFAVISRRRLLRHDESSLELPLERVRLLMMRPSCLSACFHFKSINVIFALVHDIQNCCSEAIALLRSKAIEGEVSSLGWTIDSFKLNARENFSLNLRIGERARVVFRWPPPTSEIITTHVKISLENSTPRSNLSRVSIDRAFVELPIRATVLKTPVQTRTRVNTAESSNSQILPHSDSTIFEEDWTVLIPVKQDLSSVFSAPPRMPRLLERTKTHLVLDLNTSSASASQHDDEIDKIEDVNTRQVTNQSMEENTYSPYFYTIEMAIFSPTFWRRYDQTWWFDKTKTSVIDGMYKVVHRGFGTKVTIFTSAYAGCVRVARCSIDCFGAYSEPLLLTPLPEADLAVELPLKPGKLFGSYSVEMEETIRRLQQLMNDLQIGPDTLKTVYGLARSVTTSDGVVVALLEAKRSFSSCNFELALLLAGFNALERQISQINVAKDSYATLMGRFLRVQRAVPELDYDPIAALPITRRLHALLRVTTLGEVFKGTAEVLANDAATLQCSAMLRVGLEETADWSIPWSLRTARSYLLAAVGRLQEAPDQTTKLLICRELCHALQLHPHKADQQEDDKDENIISTTAELLSELESSTSQQALTNVRQQDCLANHLVCVTPKGEEKCTRVPEAVHFDLDSFVRGVKPTGIHLIIRVANVTLDSCAVQGKTTFCERTTRLSFVPAAGFERKSRYRVTVREHELLSSLGGTLPERSYTTYFSTPA</sequence>
<dbReference type="InterPro" id="IPR013783">
    <property type="entry name" value="Ig-like_fold"/>
</dbReference>
<keyword evidence="2" id="KW-1185">Reference proteome</keyword>
<dbReference type="AlphaFoldDB" id="A0A9W6TD14"/>
<dbReference type="InterPro" id="IPR036179">
    <property type="entry name" value="Ig-like_dom_sf"/>
</dbReference>
<dbReference type="SUPFAM" id="SSF48726">
    <property type="entry name" value="Immunoglobulin"/>
    <property type="match status" value="1"/>
</dbReference>
<protein>
    <submittedName>
        <fullName evidence="1">Unnamed protein product</fullName>
    </submittedName>
</protein>
<dbReference type="OrthoDB" id="126022at2759"/>
<gene>
    <name evidence="1" type="ORF">Plil01_000302700</name>
</gene>
<evidence type="ECO:0000313" key="2">
    <source>
        <dbReference type="Proteomes" id="UP001165083"/>
    </source>
</evidence>
<dbReference type="EMBL" id="BSXW01000116">
    <property type="protein sequence ID" value="GMF12410.1"/>
    <property type="molecule type" value="Genomic_DNA"/>
</dbReference>
<dbReference type="Proteomes" id="UP001165083">
    <property type="component" value="Unassembled WGS sequence"/>
</dbReference>
<name>A0A9W6TD14_9STRA</name>
<evidence type="ECO:0000313" key="1">
    <source>
        <dbReference type="EMBL" id="GMF12410.1"/>
    </source>
</evidence>
<proteinExistence type="predicted"/>
<reference evidence="1" key="1">
    <citation type="submission" date="2023-04" db="EMBL/GenBank/DDBJ databases">
        <title>Phytophthora lilii NBRC 32176.</title>
        <authorList>
            <person name="Ichikawa N."/>
            <person name="Sato H."/>
            <person name="Tonouchi N."/>
        </authorList>
    </citation>
    <scope>NUCLEOTIDE SEQUENCE</scope>
    <source>
        <strain evidence="1">NBRC 32176</strain>
    </source>
</reference>